<dbReference type="EMBL" id="BX571659">
    <property type="protein sequence ID" value="CAE10012.1"/>
    <property type="molecule type" value="Genomic_DNA"/>
</dbReference>
<dbReference type="InterPro" id="IPR027417">
    <property type="entry name" value="P-loop_NTPase"/>
</dbReference>
<dbReference type="PROSITE" id="PS50893">
    <property type="entry name" value="ABC_TRANSPORTER_2"/>
    <property type="match status" value="1"/>
</dbReference>
<dbReference type="PANTHER" id="PTHR42788">
    <property type="entry name" value="TAURINE IMPORT ATP-BINDING PROTEIN-RELATED"/>
    <property type="match status" value="1"/>
</dbReference>
<gene>
    <name evidence="5" type="primary">YTLC</name>
    <name evidence="5" type="ordered locus">WS0907</name>
</gene>
<dbReference type="InterPro" id="IPR050166">
    <property type="entry name" value="ABC_transporter_ATP-bind"/>
</dbReference>
<keyword evidence="3" id="KW-0067">ATP-binding</keyword>
<dbReference type="Proteomes" id="UP000000422">
    <property type="component" value="Chromosome"/>
</dbReference>
<dbReference type="SUPFAM" id="SSF52540">
    <property type="entry name" value="P-loop containing nucleoside triphosphate hydrolases"/>
    <property type="match status" value="1"/>
</dbReference>
<keyword evidence="2" id="KW-0547">Nucleotide-binding</keyword>
<dbReference type="STRING" id="273121.WS0907"/>
<keyword evidence="1" id="KW-0813">Transport</keyword>
<evidence type="ECO:0000259" key="4">
    <source>
        <dbReference type="PROSITE" id="PS50893"/>
    </source>
</evidence>
<accession>Q7M9H8</accession>
<evidence type="ECO:0000313" key="6">
    <source>
        <dbReference type="Proteomes" id="UP000000422"/>
    </source>
</evidence>
<dbReference type="Pfam" id="PF00005">
    <property type="entry name" value="ABC_tran"/>
    <property type="match status" value="1"/>
</dbReference>
<dbReference type="GO" id="GO:0005524">
    <property type="term" value="F:ATP binding"/>
    <property type="evidence" value="ECO:0007669"/>
    <property type="project" value="UniProtKB-KW"/>
</dbReference>
<keyword evidence="6" id="KW-1185">Reference proteome</keyword>
<protein>
    <submittedName>
        <fullName evidence="5">PUTATIVE TRANSPORTER</fullName>
    </submittedName>
</protein>
<dbReference type="eggNOG" id="COG1116">
    <property type="taxonomic scope" value="Bacteria"/>
</dbReference>
<proteinExistence type="predicted"/>
<feature type="domain" description="ABC transporter" evidence="4">
    <location>
        <begin position="4"/>
        <end position="225"/>
    </location>
</feature>
<evidence type="ECO:0000256" key="1">
    <source>
        <dbReference type="ARBA" id="ARBA00022448"/>
    </source>
</evidence>
<dbReference type="AlphaFoldDB" id="Q7M9H8"/>
<dbReference type="KEGG" id="wsu:WS0907"/>
<name>Q7M9H8_WOLSU</name>
<dbReference type="Gene3D" id="3.40.50.300">
    <property type="entry name" value="P-loop containing nucleotide triphosphate hydrolases"/>
    <property type="match status" value="1"/>
</dbReference>
<dbReference type="InterPro" id="IPR003439">
    <property type="entry name" value="ABC_transporter-like_ATP-bd"/>
</dbReference>
<organism evidence="6">
    <name type="scientific">Wolinella succinogenes (strain ATCC 29543 / DSM 1740 / CCUG 13145 / JCM 31913 / LMG 7466 / NCTC 11488 / FDC 602W)</name>
    <name type="common">Vibrio succinogenes</name>
    <dbReference type="NCBI Taxonomy" id="273121"/>
    <lineage>
        <taxon>Bacteria</taxon>
        <taxon>Pseudomonadati</taxon>
        <taxon>Campylobacterota</taxon>
        <taxon>Epsilonproteobacteria</taxon>
        <taxon>Campylobacterales</taxon>
        <taxon>Helicobacteraceae</taxon>
        <taxon>Wolinella</taxon>
    </lineage>
</organism>
<evidence type="ECO:0000256" key="2">
    <source>
        <dbReference type="ARBA" id="ARBA00022741"/>
    </source>
</evidence>
<dbReference type="InterPro" id="IPR017871">
    <property type="entry name" value="ABC_transporter-like_CS"/>
</dbReference>
<dbReference type="SMART" id="SM00382">
    <property type="entry name" value="AAA"/>
    <property type="match status" value="1"/>
</dbReference>
<reference evidence="5 6" key="1">
    <citation type="journal article" date="2003" name="Proc. Natl. Acad. Sci. U.S.A.">
        <title>Complete genome sequence and analysis of Wolinella succinogenes.</title>
        <authorList>
            <person name="Baar C."/>
            <person name="Eppinger M."/>
            <person name="Raddatz G."/>
            <person name="Simon JM."/>
            <person name="Lanz C."/>
            <person name="Klimmek O."/>
            <person name="Nandakumar R."/>
            <person name="Gross R."/>
            <person name="Rosinus A."/>
            <person name="Keller H."/>
            <person name="Jagtap P."/>
            <person name="Linke B."/>
            <person name="Meyer F."/>
            <person name="Lederer H."/>
            <person name="Schuster S.C."/>
        </authorList>
    </citation>
    <scope>NUCLEOTIDE SEQUENCE [LARGE SCALE GENOMIC DNA]</scope>
    <source>
        <strain evidence="6">ATCC 29543 / DSM 1740 / CCUG 13145 / JCM 31913 / LMG 7466 / NCTC 11488 / FDC 602W</strain>
    </source>
</reference>
<dbReference type="InterPro" id="IPR003593">
    <property type="entry name" value="AAA+_ATPase"/>
</dbReference>
<dbReference type="HOGENOM" id="CLU_000604_1_22_7"/>
<evidence type="ECO:0000313" key="5">
    <source>
        <dbReference type="EMBL" id="CAE10012.1"/>
    </source>
</evidence>
<dbReference type="RefSeq" id="WP_011138809.1">
    <property type="nucleotide sequence ID" value="NC_005090.1"/>
</dbReference>
<sequence>MEKLSVQGLYHRFGYAEILRNIHLDLHRGDTLSIIGPSGGGKSTLLKLCAGLLDIQEGSIECSFASSTIAFQEPRLLPWKNTIDNIALGLLHQKTPLKEAIHRSKEIASRFGLKECDFEKFPKDLSGGMRQRVSLARALVGNPTLLFLDEPFSALDIGIKKELSTLLLEYLQENRATLFLITHDPREAIALSDKILLLKADPGEIIHTFELSTPALERNESYLLEESARLLAHPLVVQTFTWELR</sequence>
<evidence type="ECO:0000256" key="3">
    <source>
        <dbReference type="ARBA" id="ARBA00022840"/>
    </source>
</evidence>
<dbReference type="PANTHER" id="PTHR42788:SF13">
    <property type="entry name" value="ALIPHATIC SULFONATES IMPORT ATP-BINDING PROTEIN SSUB"/>
    <property type="match status" value="1"/>
</dbReference>
<dbReference type="GO" id="GO:0016887">
    <property type="term" value="F:ATP hydrolysis activity"/>
    <property type="evidence" value="ECO:0007669"/>
    <property type="project" value="InterPro"/>
</dbReference>
<dbReference type="PROSITE" id="PS00211">
    <property type="entry name" value="ABC_TRANSPORTER_1"/>
    <property type="match status" value="1"/>
</dbReference>